<dbReference type="PANTHER" id="PTHR43549:SF3">
    <property type="entry name" value="MULTIDRUG RESISTANCE PROTEIN YPNP-RELATED"/>
    <property type="match status" value="1"/>
</dbReference>
<protein>
    <submittedName>
        <fullName evidence="9">MATE family efflux transporter</fullName>
    </submittedName>
</protein>
<feature type="transmembrane region" description="Helical" evidence="8">
    <location>
        <begin position="429"/>
        <end position="449"/>
    </location>
</feature>
<dbReference type="InterPro" id="IPR048279">
    <property type="entry name" value="MdtK-like"/>
</dbReference>
<sequence>MASSSPRGSHLLTEGPIGRTMISFALPIMAGNAAQSLNGSINSIWVGRYLGEAALTATANANNIMFFLIGSMFGIGMAATILIGQAIGARDTERARKIMGTSATFFISLSAVIACLGWFMTDKVLRAMGTPAPALPLAEQYLQVIFLSMPFIYAFAFISAALRGAGDSRTPFRFLLMSVALDIVLNPLLIFGWGPVPAFGIAGSAMSTFFAQGLSLAAMLLHLRRKRHVLWLGRKDAHLLKIDLSVLRALIVKGVPMGLQMVLISLAMIAMISLVNAHGTTTAAGYGAALQLWTYVQMPAMAIGAACSSIAAQSVGAGRWDRVGATARTGTLFNFLMTGALIAPLILFDRYTLALFLPEGSASFEIARHLNHIAVWSFLFFGVTFVISGVVRATGAVIPPLLILGFALWGIRVPFATLLQPVIGMDALWWSFPVSALCSMLMSMAYYRWGGWRRARMMAAPERVAAPVATQSIAMPAEVPAQPPAPVADMSPEQQSRGPGPRDLDDELSEKAPG</sequence>
<feature type="transmembrane region" description="Helical" evidence="8">
    <location>
        <begin position="64"/>
        <end position="87"/>
    </location>
</feature>
<feature type="transmembrane region" description="Helical" evidence="8">
    <location>
        <begin position="401"/>
        <end position="423"/>
    </location>
</feature>
<feature type="transmembrane region" description="Helical" evidence="8">
    <location>
        <begin position="174"/>
        <end position="193"/>
    </location>
</feature>
<name>A0ABY3X5F3_9GAMM</name>
<evidence type="ECO:0000313" key="10">
    <source>
        <dbReference type="Proteomes" id="UP000829194"/>
    </source>
</evidence>
<dbReference type="RefSeq" id="WP_057943477.1">
    <property type="nucleotide sequence ID" value="NZ_CP011131.1"/>
</dbReference>
<dbReference type="Proteomes" id="UP000829194">
    <property type="component" value="Chromosome"/>
</dbReference>
<keyword evidence="4 8" id="KW-0812">Transmembrane</keyword>
<dbReference type="Pfam" id="PF01554">
    <property type="entry name" value="MatE"/>
    <property type="match status" value="2"/>
</dbReference>
<organism evidence="9 10">
    <name type="scientific">Lysobacter gummosus</name>
    <dbReference type="NCBI Taxonomy" id="262324"/>
    <lineage>
        <taxon>Bacteria</taxon>
        <taxon>Pseudomonadati</taxon>
        <taxon>Pseudomonadota</taxon>
        <taxon>Gammaproteobacteria</taxon>
        <taxon>Lysobacterales</taxon>
        <taxon>Lysobacteraceae</taxon>
        <taxon>Lysobacter</taxon>
    </lineage>
</organism>
<dbReference type="PIRSF" id="PIRSF006603">
    <property type="entry name" value="DinF"/>
    <property type="match status" value="1"/>
</dbReference>
<evidence type="ECO:0000256" key="5">
    <source>
        <dbReference type="ARBA" id="ARBA00022989"/>
    </source>
</evidence>
<evidence type="ECO:0000256" key="6">
    <source>
        <dbReference type="ARBA" id="ARBA00023136"/>
    </source>
</evidence>
<feature type="transmembrane region" description="Helical" evidence="8">
    <location>
        <begin position="141"/>
        <end position="162"/>
    </location>
</feature>
<dbReference type="EMBL" id="CP093547">
    <property type="protein sequence ID" value="UNP27798.1"/>
    <property type="molecule type" value="Genomic_DNA"/>
</dbReference>
<evidence type="ECO:0000256" key="1">
    <source>
        <dbReference type="ARBA" id="ARBA00004429"/>
    </source>
</evidence>
<feature type="transmembrane region" description="Helical" evidence="8">
    <location>
        <begin position="373"/>
        <end position="394"/>
    </location>
</feature>
<feature type="transmembrane region" description="Helical" evidence="8">
    <location>
        <begin position="199"/>
        <end position="223"/>
    </location>
</feature>
<dbReference type="InterPro" id="IPR052031">
    <property type="entry name" value="Membrane_Transporter-Flippase"/>
</dbReference>
<dbReference type="NCBIfam" id="TIGR00797">
    <property type="entry name" value="matE"/>
    <property type="match status" value="1"/>
</dbReference>
<comment type="subcellular location">
    <subcellularLocation>
        <location evidence="1">Cell inner membrane</location>
        <topology evidence="1">Multi-pass membrane protein</topology>
    </subcellularLocation>
</comment>
<dbReference type="InterPro" id="IPR002528">
    <property type="entry name" value="MATE_fam"/>
</dbReference>
<feature type="transmembrane region" description="Helical" evidence="8">
    <location>
        <begin position="292"/>
        <end position="312"/>
    </location>
</feature>
<feature type="transmembrane region" description="Helical" evidence="8">
    <location>
        <begin position="99"/>
        <end position="121"/>
    </location>
</feature>
<accession>A0ABY3X5F3</accession>
<keyword evidence="3" id="KW-1003">Cell membrane</keyword>
<keyword evidence="10" id="KW-1185">Reference proteome</keyword>
<proteinExistence type="predicted"/>
<gene>
    <name evidence="9" type="ORF">MOV92_14905</name>
</gene>
<dbReference type="CDD" id="cd13138">
    <property type="entry name" value="MATE_yoeA_like"/>
    <property type="match status" value="1"/>
</dbReference>
<keyword evidence="2" id="KW-0813">Transport</keyword>
<feature type="region of interest" description="Disordered" evidence="7">
    <location>
        <begin position="479"/>
        <end position="514"/>
    </location>
</feature>
<evidence type="ECO:0000256" key="7">
    <source>
        <dbReference type="SAM" id="MobiDB-lite"/>
    </source>
</evidence>
<evidence type="ECO:0000256" key="3">
    <source>
        <dbReference type="ARBA" id="ARBA00022475"/>
    </source>
</evidence>
<evidence type="ECO:0000313" key="9">
    <source>
        <dbReference type="EMBL" id="UNP27798.1"/>
    </source>
</evidence>
<evidence type="ECO:0000256" key="4">
    <source>
        <dbReference type="ARBA" id="ARBA00022692"/>
    </source>
</evidence>
<dbReference type="PANTHER" id="PTHR43549">
    <property type="entry name" value="MULTIDRUG RESISTANCE PROTEIN YPNP-RELATED"/>
    <property type="match status" value="1"/>
</dbReference>
<keyword evidence="6 8" id="KW-0472">Membrane</keyword>
<feature type="transmembrane region" description="Helical" evidence="8">
    <location>
        <begin position="244"/>
        <end position="272"/>
    </location>
</feature>
<keyword evidence="5 8" id="KW-1133">Transmembrane helix</keyword>
<evidence type="ECO:0000256" key="2">
    <source>
        <dbReference type="ARBA" id="ARBA00022448"/>
    </source>
</evidence>
<reference evidence="9 10" key="1">
    <citation type="submission" date="2022-03" db="EMBL/GenBank/DDBJ databases">
        <title>Complete genome sequence of Lysobacter capsici VKM B-2533 and Lysobacter gummosus 10.1.1, promising sources of lytic agents.</title>
        <authorList>
            <person name="Tarlachkov S.V."/>
            <person name="Kudryakova I.V."/>
            <person name="Afoshin A.S."/>
            <person name="Leontyevskaya E.A."/>
            <person name="Leontyevskaya N.V."/>
        </authorList>
    </citation>
    <scope>NUCLEOTIDE SEQUENCE [LARGE SCALE GENOMIC DNA]</scope>
    <source>
        <strain evidence="9 10">10.1.1</strain>
    </source>
</reference>
<feature type="transmembrane region" description="Helical" evidence="8">
    <location>
        <begin position="332"/>
        <end position="353"/>
    </location>
</feature>
<evidence type="ECO:0000256" key="8">
    <source>
        <dbReference type="SAM" id="Phobius"/>
    </source>
</evidence>